<dbReference type="InterPro" id="IPR020449">
    <property type="entry name" value="Tscrpt_reg_AraC-type_HTH"/>
</dbReference>
<accession>A0AAN0Y4C6</accession>
<dbReference type="InterPro" id="IPR009057">
    <property type="entry name" value="Homeodomain-like_sf"/>
</dbReference>
<reference evidence="5 6" key="1">
    <citation type="submission" date="2016-07" db="EMBL/GenBank/DDBJ databases">
        <title>Developing Vibrio natriegens as a novel, fast-growing host for biotechnology.</title>
        <authorList>
            <person name="Weinstock M.T."/>
            <person name="Hesek E.D."/>
            <person name="Wilson C.M."/>
            <person name="Gibson D.G."/>
        </authorList>
    </citation>
    <scope>NUCLEOTIDE SEQUENCE [LARGE SCALE GENOMIC DNA]</scope>
    <source>
        <strain evidence="5 6">ATCC 14048</strain>
    </source>
</reference>
<dbReference type="InterPro" id="IPR018060">
    <property type="entry name" value="HTH_AraC"/>
</dbReference>
<evidence type="ECO:0000313" key="5">
    <source>
        <dbReference type="EMBL" id="ANQ13368.1"/>
    </source>
</evidence>
<keyword evidence="1" id="KW-0805">Transcription regulation</keyword>
<dbReference type="Pfam" id="PF12833">
    <property type="entry name" value="HTH_18"/>
    <property type="match status" value="1"/>
</dbReference>
<dbReference type="PROSITE" id="PS01124">
    <property type="entry name" value="HTH_ARAC_FAMILY_2"/>
    <property type="match status" value="1"/>
</dbReference>
<dbReference type="Proteomes" id="UP000092741">
    <property type="component" value="Chromosome 1"/>
</dbReference>
<keyword evidence="3" id="KW-0804">Transcription</keyword>
<evidence type="ECO:0000256" key="1">
    <source>
        <dbReference type="ARBA" id="ARBA00023015"/>
    </source>
</evidence>
<dbReference type="EMBL" id="CP016345">
    <property type="protein sequence ID" value="ANQ13368.1"/>
    <property type="molecule type" value="Genomic_DNA"/>
</dbReference>
<dbReference type="PROSITE" id="PS00041">
    <property type="entry name" value="HTH_ARAC_FAMILY_1"/>
    <property type="match status" value="1"/>
</dbReference>
<gene>
    <name evidence="5" type="ORF">BA890_11475</name>
</gene>
<dbReference type="SMART" id="SM00342">
    <property type="entry name" value="HTH_ARAC"/>
    <property type="match status" value="1"/>
</dbReference>
<sequence>MERLVKACWIGGGLPSLPEQFRWVFTQYFELLDHGNDISVISDKEFSYFFYYVTDRPFDLLQSVVTLCENLDKKLIVVYTKGIEANKLPPQHITAEYYALDDNYLSHWLSQIKLKYFFNHSVESSLSLPNKSCSKNGKANFSEVVDYISNNIHRELREEDAAALCHYSTTYFSKVFRRKVGMCFRDYVTAKRIALAKKMLTEDNSMKIAYIAYQCGYHDVSYFSRIFKKKTGFSPASYRQQF</sequence>
<proteinExistence type="predicted"/>
<name>A0AAN0Y4C6_VIBNA</name>
<evidence type="ECO:0000313" key="6">
    <source>
        <dbReference type="Proteomes" id="UP000092741"/>
    </source>
</evidence>
<dbReference type="SUPFAM" id="SSF46689">
    <property type="entry name" value="Homeodomain-like"/>
    <property type="match status" value="2"/>
</dbReference>
<dbReference type="PANTHER" id="PTHR43280:SF2">
    <property type="entry name" value="HTH-TYPE TRANSCRIPTIONAL REGULATOR EXSA"/>
    <property type="match status" value="1"/>
</dbReference>
<evidence type="ECO:0000256" key="3">
    <source>
        <dbReference type="ARBA" id="ARBA00023163"/>
    </source>
</evidence>
<feature type="domain" description="HTH araC/xylS-type" evidence="4">
    <location>
        <begin position="142"/>
        <end position="241"/>
    </location>
</feature>
<dbReference type="GO" id="GO:0043565">
    <property type="term" value="F:sequence-specific DNA binding"/>
    <property type="evidence" value="ECO:0007669"/>
    <property type="project" value="InterPro"/>
</dbReference>
<protein>
    <submittedName>
        <fullName evidence="5">AraC family transcriptional regulator</fullName>
    </submittedName>
</protein>
<dbReference type="KEGG" id="vna:PN96_01800"/>
<dbReference type="InterPro" id="IPR018062">
    <property type="entry name" value="HTH_AraC-typ_CS"/>
</dbReference>
<dbReference type="GO" id="GO:0003700">
    <property type="term" value="F:DNA-binding transcription factor activity"/>
    <property type="evidence" value="ECO:0007669"/>
    <property type="project" value="InterPro"/>
</dbReference>
<dbReference type="AlphaFoldDB" id="A0AAN0Y4C6"/>
<dbReference type="PANTHER" id="PTHR43280">
    <property type="entry name" value="ARAC-FAMILY TRANSCRIPTIONAL REGULATOR"/>
    <property type="match status" value="1"/>
</dbReference>
<keyword evidence="2" id="KW-0238">DNA-binding</keyword>
<dbReference type="GeneID" id="70911508"/>
<evidence type="ECO:0000256" key="2">
    <source>
        <dbReference type="ARBA" id="ARBA00023125"/>
    </source>
</evidence>
<dbReference type="PRINTS" id="PR00032">
    <property type="entry name" value="HTHARAC"/>
</dbReference>
<dbReference type="RefSeq" id="WP_020334462.1">
    <property type="nucleotide sequence ID" value="NZ_ATFJ01000022.1"/>
</dbReference>
<evidence type="ECO:0000259" key="4">
    <source>
        <dbReference type="PROSITE" id="PS01124"/>
    </source>
</evidence>
<keyword evidence="6" id="KW-1185">Reference proteome</keyword>
<dbReference type="Gene3D" id="1.10.10.60">
    <property type="entry name" value="Homeodomain-like"/>
    <property type="match status" value="2"/>
</dbReference>
<organism evidence="5 6">
    <name type="scientific">Vibrio natriegens NBRC 15636 = ATCC 14048 = DSM 759</name>
    <dbReference type="NCBI Taxonomy" id="1219067"/>
    <lineage>
        <taxon>Bacteria</taxon>
        <taxon>Pseudomonadati</taxon>
        <taxon>Pseudomonadota</taxon>
        <taxon>Gammaproteobacteria</taxon>
        <taxon>Vibrionales</taxon>
        <taxon>Vibrionaceae</taxon>
        <taxon>Vibrio</taxon>
    </lineage>
</organism>